<dbReference type="InterPro" id="IPR027854">
    <property type="entry name" value="STMP1"/>
</dbReference>
<keyword evidence="2" id="KW-1185">Reference proteome</keyword>
<dbReference type="KEGG" id="dfa:DFA_03867"/>
<protein>
    <submittedName>
        <fullName evidence="1">Uncharacterized protein</fullName>
    </submittedName>
</protein>
<evidence type="ECO:0000313" key="2">
    <source>
        <dbReference type="Proteomes" id="UP000007797"/>
    </source>
</evidence>
<proteinExistence type="predicted"/>
<accession>F4Q0M2</accession>
<dbReference type="Proteomes" id="UP000007797">
    <property type="component" value="Unassembled WGS sequence"/>
</dbReference>
<reference evidence="2" key="1">
    <citation type="journal article" date="2011" name="Genome Res.">
        <title>Phylogeny-wide analysis of social amoeba genomes highlights ancient origins for complex intercellular communication.</title>
        <authorList>
            <person name="Heidel A.J."/>
            <person name="Lawal H.M."/>
            <person name="Felder M."/>
            <person name="Schilde C."/>
            <person name="Helps N.R."/>
            <person name="Tunggal B."/>
            <person name="Rivero F."/>
            <person name="John U."/>
            <person name="Schleicher M."/>
            <person name="Eichinger L."/>
            <person name="Platzer M."/>
            <person name="Noegel A.A."/>
            <person name="Schaap P."/>
            <person name="Gloeckner G."/>
        </authorList>
    </citation>
    <scope>NUCLEOTIDE SEQUENCE [LARGE SCALE GENOMIC DNA]</scope>
    <source>
        <strain evidence="2">SH3</strain>
    </source>
</reference>
<sequence length="49" mass="5332">MSLLKNAIVFGIGAVSGIYTAQNYDVPNLTKTFDKTIDQIKDLVGSKKD</sequence>
<dbReference type="RefSeq" id="XP_004366277.1">
    <property type="nucleotide sequence ID" value="XM_004366220.1"/>
</dbReference>
<dbReference type="AlphaFoldDB" id="F4Q0M2"/>
<dbReference type="OrthoDB" id="2012160at2759"/>
<name>F4Q0M2_CACFS</name>
<evidence type="ECO:0000313" key="1">
    <source>
        <dbReference type="EMBL" id="EGG18373.1"/>
    </source>
</evidence>
<dbReference type="PANTHER" id="PTHR33528">
    <property type="entry name" value="OS07G0239500 PROTEIN"/>
    <property type="match status" value="1"/>
</dbReference>
<organism evidence="1 2">
    <name type="scientific">Cavenderia fasciculata</name>
    <name type="common">Slime mold</name>
    <name type="synonym">Dictyostelium fasciculatum</name>
    <dbReference type="NCBI Taxonomy" id="261658"/>
    <lineage>
        <taxon>Eukaryota</taxon>
        <taxon>Amoebozoa</taxon>
        <taxon>Evosea</taxon>
        <taxon>Eumycetozoa</taxon>
        <taxon>Dictyostelia</taxon>
        <taxon>Acytosteliales</taxon>
        <taxon>Cavenderiaceae</taxon>
        <taxon>Cavenderia</taxon>
    </lineage>
</organism>
<dbReference type="PANTHER" id="PTHR33528:SF14">
    <property type="entry name" value="SOLUTE CARRIER FAMILY 35 MEMBER A4"/>
    <property type="match status" value="1"/>
</dbReference>
<dbReference type="GeneID" id="14870780"/>
<dbReference type="EMBL" id="GL883018">
    <property type="protein sequence ID" value="EGG18373.1"/>
    <property type="molecule type" value="Genomic_DNA"/>
</dbReference>
<gene>
    <name evidence="1" type="ORF">DFA_03867</name>
</gene>
<dbReference type="Pfam" id="PF15054">
    <property type="entry name" value="DUF4535"/>
    <property type="match status" value="1"/>
</dbReference>